<protein>
    <recommendedName>
        <fullName evidence="4">FLYWCH-type domain-containing protein</fullName>
    </recommendedName>
</protein>
<keyword evidence="2" id="KW-0863">Zinc-finger</keyword>
<feature type="domain" description="FLYWCH-type" evidence="4">
    <location>
        <begin position="25"/>
        <end position="80"/>
    </location>
</feature>
<evidence type="ECO:0000313" key="5">
    <source>
        <dbReference type="EMBL" id="CAF0706279.1"/>
    </source>
</evidence>
<dbReference type="GO" id="GO:0008270">
    <property type="term" value="F:zinc ion binding"/>
    <property type="evidence" value="ECO:0007669"/>
    <property type="project" value="UniProtKB-KW"/>
</dbReference>
<organism evidence="5 6">
    <name type="scientific">Brachionus calyciflorus</name>
    <dbReference type="NCBI Taxonomy" id="104777"/>
    <lineage>
        <taxon>Eukaryota</taxon>
        <taxon>Metazoa</taxon>
        <taxon>Spiralia</taxon>
        <taxon>Gnathifera</taxon>
        <taxon>Rotifera</taxon>
        <taxon>Eurotatoria</taxon>
        <taxon>Monogononta</taxon>
        <taxon>Pseudotrocha</taxon>
        <taxon>Ploima</taxon>
        <taxon>Brachionidae</taxon>
        <taxon>Brachionus</taxon>
    </lineage>
</organism>
<dbReference type="AlphaFoldDB" id="A0A813M2H6"/>
<sequence length="87" mass="10419">MNFDEMDQDHLEAYGFTHLFERCLNKKGGETRLIDNFVYNIHSHNEYSDKYYWRCAQRPCRASATTYEDLARLNAKEHNHDCLKDVD</sequence>
<evidence type="ECO:0000256" key="2">
    <source>
        <dbReference type="ARBA" id="ARBA00022771"/>
    </source>
</evidence>
<dbReference type="Gene3D" id="2.20.25.240">
    <property type="match status" value="1"/>
</dbReference>
<dbReference type="EMBL" id="CAJNOC010000016">
    <property type="protein sequence ID" value="CAF0706279.1"/>
    <property type="molecule type" value="Genomic_DNA"/>
</dbReference>
<keyword evidence="6" id="KW-1185">Reference proteome</keyword>
<accession>A0A813M2H6</accession>
<dbReference type="OrthoDB" id="7416254at2759"/>
<keyword evidence="3" id="KW-0862">Zinc</keyword>
<reference evidence="5" key="1">
    <citation type="submission" date="2021-02" db="EMBL/GenBank/DDBJ databases">
        <authorList>
            <person name="Nowell W R."/>
        </authorList>
    </citation>
    <scope>NUCLEOTIDE SEQUENCE</scope>
    <source>
        <strain evidence="5">Ploen Becks lab</strain>
    </source>
</reference>
<evidence type="ECO:0000313" key="6">
    <source>
        <dbReference type="Proteomes" id="UP000663879"/>
    </source>
</evidence>
<gene>
    <name evidence="5" type="ORF">OXX778_LOCUS352</name>
</gene>
<evidence type="ECO:0000256" key="3">
    <source>
        <dbReference type="ARBA" id="ARBA00022833"/>
    </source>
</evidence>
<evidence type="ECO:0000256" key="1">
    <source>
        <dbReference type="ARBA" id="ARBA00022723"/>
    </source>
</evidence>
<name>A0A813M2H6_9BILA</name>
<evidence type="ECO:0000259" key="4">
    <source>
        <dbReference type="Pfam" id="PF04500"/>
    </source>
</evidence>
<keyword evidence="1" id="KW-0479">Metal-binding</keyword>
<dbReference type="Pfam" id="PF04500">
    <property type="entry name" value="FLYWCH"/>
    <property type="match status" value="1"/>
</dbReference>
<comment type="caution">
    <text evidence="5">The sequence shown here is derived from an EMBL/GenBank/DDBJ whole genome shotgun (WGS) entry which is preliminary data.</text>
</comment>
<dbReference type="InterPro" id="IPR007588">
    <property type="entry name" value="Znf_FLYWCH"/>
</dbReference>
<proteinExistence type="predicted"/>
<dbReference type="Proteomes" id="UP000663879">
    <property type="component" value="Unassembled WGS sequence"/>
</dbReference>